<proteinExistence type="predicted"/>
<organism evidence="1 2">
    <name type="scientific">Thermomonospora umbrina</name>
    <dbReference type="NCBI Taxonomy" id="111806"/>
    <lineage>
        <taxon>Bacteria</taxon>
        <taxon>Bacillati</taxon>
        <taxon>Actinomycetota</taxon>
        <taxon>Actinomycetes</taxon>
        <taxon>Streptosporangiales</taxon>
        <taxon>Thermomonosporaceae</taxon>
        <taxon>Thermomonospora</taxon>
    </lineage>
</organism>
<dbReference type="Proteomes" id="UP000256661">
    <property type="component" value="Unassembled WGS sequence"/>
</dbReference>
<sequence length="112" mass="11803">MTATTITRPPTASVVCLAGCIADHTDPDNAACVTEYTRITTRRHTYEVDAPTGRRRVCDELRINAESKPGGPPIVVLAGGDAFFRELSPGEARNAAAALTAHADLLDPDGAE</sequence>
<reference evidence="1 2" key="1">
    <citation type="submission" date="2018-08" db="EMBL/GenBank/DDBJ databases">
        <title>Sequencing the genomes of 1000 actinobacteria strains.</title>
        <authorList>
            <person name="Klenk H.-P."/>
        </authorList>
    </citation>
    <scope>NUCLEOTIDE SEQUENCE [LARGE SCALE GENOMIC DNA]</scope>
    <source>
        <strain evidence="1 2">DSM 43927</strain>
    </source>
</reference>
<dbReference type="InterPro" id="IPR054202">
    <property type="entry name" value="DUF6907"/>
</dbReference>
<comment type="caution">
    <text evidence="1">The sequence shown here is derived from an EMBL/GenBank/DDBJ whole genome shotgun (WGS) entry which is preliminary data.</text>
</comment>
<evidence type="ECO:0000313" key="1">
    <source>
        <dbReference type="EMBL" id="REF00352.1"/>
    </source>
</evidence>
<dbReference type="EMBL" id="QTTT01000001">
    <property type="protein sequence ID" value="REF00352.1"/>
    <property type="molecule type" value="Genomic_DNA"/>
</dbReference>
<protein>
    <submittedName>
        <fullName evidence="1">Uncharacterized protein</fullName>
    </submittedName>
</protein>
<accession>A0A3D9T9B5</accession>
<dbReference type="RefSeq" id="WP_116025514.1">
    <property type="nucleotide sequence ID" value="NZ_QTTT01000001.1"/>
</dbReference>
<gene>
    <name evidence="1" type="ORF">DFJ69_5884</name>
</gene>
<evidence type="ECO:0000313" key="2">
    <source>
        <dbReference type="Proteomes" id="UP000256661"/>
    </source>
</evidence>
<dbReference type="Pfam" id="PF21848">
    <property type="entry name" value="DUF6907"/>
    <property type="match status" value="1"/>
</dbReference>
<name>A0A3D9T9B5_9ACTN</name>
<keyword evidence="2" id="KW-1185">Reference proteome</keyword>
<dbReference type="AlphaFoldDB" id="A0A3D9T9B5"/>